<dbReference type="Proteomes" id="UP000008068">
    <property type="component" value="Unassembled WGS sequence"/>
</dbReference>
<reference evidence="3" key="1">
    <citation type="submission" date="2011-07" db="EMBL/GenBank/DDBJ databases">
        <authorList>
            <consortium name="Caenorhabditis brenneri Sequencing and Analysis Consortium"/>
            <person name="Wilson R.K."/>
        </authorList>
    </citation>
    <scope>NUCLEOTIDE SEQUENCE [LARGE SCALE GENOMIC DNA]</scope>
    <source>
        <strain evidence="3">PB2801</strain>
    </source>
</reference>
<evidence type="ECO:0000313" key="3">
    <source>
        <dbReference type="Proteomes" id="UP000008068"/>
    </source>
</evidence>
<keyword evidence="3" id="KW-1185">Reference proteome</keyword>
<dbReference type="EMBL" id="GL379801">
    <property type="protein sequence ID" value="EGT36642.1"/>
    <property type="molecule type" value="Genomic_DNA"/>
</dbReference>
<dbReference type="InParanoid" id="G0MM76"/>
<proteinExistence type="predicted"/>
<organism evidence="3">
    <name type="scientific">Caenorhabditis brenneri</name>
    <name type="common">Nematode worm</name>
    <dbReference type="NCBI Taxonomy" id="135651"/>
    <lineage>
        <taxon>Eukaryota</taxon>
        <taxon>Metazoa</taxon>
        <taxon>Ecdysozoa</taxon>
        <taxon>Nematoda</taxon>
        <taxon>Chromadorea</taxon>
        <taxon>Rhabditida</taxon>
        <taxon>Rhabditina</taxon>
        <taxon>Rhabditomorpha</taxon>
        <taxon>Rhabditoidea</taxon>
        <taxon>Rhabditidae</taxon>
        <taxon>Peloderinae</taxon>
        <taxon>Caenorhabditis</taxon>
    </lineage>
</organism>
<gene>
    <name evidence="2" type="ORF">CAEBREN_17237</name>
</gene>
<evidence type="ECO:0000313" key="2">
    <source>
        <dbReference type="EMBL" id="EGT36642.1"/>
    </source>
</evidence>
<name>G0MM76_CAEBE</name>
<sequence length="124" mass="15037">MSPKRYEKQHNWHEEKYLREEYGSPEIYGIRWNWIKHIYKINGFKVNKAEAVLKNDLKVIKTIEDLHDQRNKKEKEQEENKFKTANSHHKTIVMNINSLKHFRNSPFRNISESRQKKRVEASAC</sequence>
<dbReference type="AlphaFoldDB" id="G0MM76"/>
<dbReference type="HOGENOM" id="CLU_2005900_0_0_1"/>
<feature type="compositionally biased region" description="Basic and acidic residues" evidence="1">
    <location>
        <begin position="68"/>
        <end position="82"/>
    </location>
</feature>
<protein>
    <submittedName>
        <fullName evidence="2">Uncharacterized protein</fullName>
    </submittedName>
</protein>
<evidence type="ECO:0000256" key="1">
    <source>
        <dbReference type="SAM" id="MobiDB-lite"/>
    </source>
</evidence>
<feature type="region of interest" description="Disordered" evidence="1">
    <location>
        <begin position="68"/>
        <end position="90"/>
    </location>
</feature>
<accession>G0MM76</accession>